<keyword evidence="3" id="KW-1185">Reference proteome</keyword>
<dbReference type="Proteomes" id="UP001396334">
    <property type="component" value="Unassembled WGS sequence"/>
</dbReference>
<evidence type="ECO:0000313" key="3">
    <source>
        <dbReference type="Proteomes" id="UP001396334"/>
    </source>
</evidence>
<evidence type="ECO:0000256" key="1">
    <source>
        <dbReference type="SAM" id="MobiDB-lite"/>
    </source>
</evidence>
<feature type="compositionally biased region" description="Polar residues" evidence="1">
    <location>
        <begin position="151"/>
        <end position="164"/>
    </location>
</feature>
<comment type="caution">
    <text evidence="2">The sequence shown here is derived from an EMBL/GenBank/DDBJ whole genome shotgun (WGS) entry which is preliminary data.</text>
</comment>
<evidence type="ECO:0000313" key="2">
    <source>
        <dbReference type="EMBL" id="KAK9005269.1"/>
    </source>
</evidence>
<organism evidence="2 3">
    <name type="scientific">Hibiscus sabdariffa</name>
    <name type="common">roselle</name>
    <dbReference type="NCBI Taxonomy" id="183260"/>
    <lineage>
        <taxon>Eukaryota</taxon>
        <taxon>Viridiplantae</taxon>
        <taxon>Streptophyta</taxon>
        <taxon>Embryophyta</taxon>
        <taxon>Tracheophyta</taxon>
        <taxon>Spermatophyta</taxon>
        <taxon>Magnoliopsida</taxon>
        <taxon>eudicotyledons</taxon>
        <taxon>Gunneridae</taxon>
        <taxon>Pentapetalae</taxon>
        <taxon>rosids</taxon>
        <taxon>malvids</taxon>
        <taxon>Malvales</taxon>
        <taxon>Malvaceae</taxon>
        <taxon>Malvoideae</taxon>
        <taxon>Hibiscus</taxon>
    </lineage>
</organism>
<accession>A0ABR2QX89</accession>
<sequence>MMFDRNRFQAAVEIVPGLACDHFPVAAEVVDDHFALISAHSRAAEQPALNIIPISATSKKRISPPGFKHFNTMCTLPCEPSRQCIIINQIISCPNTSPGMLYPSPCTFCCIKKFEIEQRKKIAQETTHACSISLHKPNTSPKIKQDLGSKGQPSMVHSSSSTLKAPNHPA</sequence>
<protein>
    <submittedName>
        <fullName evidence="2">Uncharacterized protein</fullName>
    </submittedName>
</protein>
<gene>
    <name evidence="2" type="ORF">V6N11_042712</name>
</gene>
<reference evidence="2 3" key="1">
    <citation type="journal article" date="2024" name="G3 (Bethesda)">
        <title>Genome assembly of Hibiscus sabdariffa L. provides insights into metabolisms of medicinal natural products.</title>
        <authorList>
            <person name="Kim T."/>
        </authorList>
    </citation>
    <scope>NUCLEOTIDE SEQUENCE [LARGE SCALE GENOMIC DNA]</scope>
    <source>
        <strain evidence="2">TK-2024</strain>
        <tissue evidence="2">Old leaves</tissue>
    </source>
</reference>
<feature type="region of interest" description="Disordered" evidence="1">
    <location>
        <begin position="134"/>
        <end position="170"/>
    </location>
</feature>
<dbReference type="EMBL" id="JBBPBN010000030">
    <property type="protein sequence ID" value="KAK9005269.1"/>
    <property type="molecule type" value="Genomic_DNA"/>
</dbReference>
<name>A0ABR2QX89_9ROSI</name>
<proteinExistence type="predicted"/>